<keyword evidence="2" id="KW-1185">Reference proteome</keyword>
<dbReference type="EMBL" id="CM044704">
    <property type="protein sequence ID" value="KAI5666210.1"/>
    <property type="molecule type" value="Genomic_DNA"/>
</dbReference>
<accession>A0ACC0B0G3</accession>
<organism evidence="1 2">
    <name type="scientific">Catharanthus roseus</name>
    <name type="common">Madagascar periwinkle</name>
    <name type="synonym">Vinca rosea</name>
    <dbReference type="NCBI Taxonomy" id="4058"/>
    <lineage>
        <taxon>Eukaryota</taxon>
        <taxon>Viridiplantae</taxon>
        <taxon>Streptophyta</taxon>
        <taxon>Embryophyta</taxon>
        <taxon>Tracheophyta</taxon>
        <taxon>Spermatophyta</taxon>
        <taxon>Magnoliopsida</taxon>
        <taxon>eudicotyledons</taxon>
        <taxon>Gunneridae</taxon>
        <taxon>Pentapetalae</taxon>
        <taxon>asterids</taxon>
        <taxon>lamiids</taxon>
        <taxon>Gentianales</taxon>
        <taxon>Apocynaceae</taxon>
        <taxon>Rauvolfioideae</taxon>
        <taxon>Vinceae</taxon>
        <taxon>Catharanthinae</taxon>
        <taxon>Catharanthus</taxon>
    </lineage>
</organism>
<evidence type="ECO:0000313" key="1">
    <source>
        <dbReference type="EMBL" id="KAI5666210.1"/>
    </source>
</evidence>
<comment type="caution">
    <text evidence="1">The sequence shown here is derived from an EMBL/GenBank/DDBJ whole genome shotgun (WGS) entry which is preliminary data.</text>
</comment>
<name>A0ACC0B0G3_CATRO</name>
<dbReference type="Proteomes" id="UP001060085">
    <property type="component" value="Linkage Group LG04"/>
</dbReference>
<protein>
    <submittedName>
        <fullName evidence="1">Uncharacterized protein</fullName>
    </submittedName>
</protein>
<sequence length="677" mass="73733">MEGGQRGGEQQKPPLSKFTVYQNPAISAALTSRSLRPSKFTFLFILSMFSASALALLTAASRENGGVETLRSKYVSKGASYLLLKAIQTMAAIVLVGTSLAFIKAFLLWRARNTEDVTVLSPSKGTKEQMQLTNRQLGLIGLKPKVDPTVLESSKKPPRSATKATSPSEVLVPLHQPIINSSYSSNKSSSSGGSKMHSFSSPSKSPSSPSLYLVPAQSPSVQNSAGSDKFSTSPWSNKRAMFHKEITTEEELEKFLADVDEKISDSAGKIATPPPTIKGFGITSPNTIATSANTSGTTRSTPLRPVRMSPGSQKFTTPPKKGEVDLPPPMSMEESIEAFEDLGIYPEIELWRDRLRQWFSSVLLNPLLIKIDNSHEKVMQAAAKLGVTITISQVGSDSPSTGNTATASPIARTNEWQPAFAVDEDGLLHQLRTVLIQSLDACLTKLPVGNPQQSQQASSLVPILQECIDAITEHQRLSALVKGEWGKGLLPHSSIRADYTVQRIRELAEGTCVKNYEYLGSGEVYDKINKKWTLELPTDSHLLLYLFCAFLEYPKWMLHVDPTAHTGAQSSKNPLFLGVLPPKERFPEKYVAIQSGVPSVLHPGACILAVGKQSPPIFVIYWEKKPQFSLQGRTALWDSILLLCYKINTGYGGIVRGMHLGSSALSILPVLDPDVED</sequence>
<reference evidence="2" key="1">
    <citation type="journal article" date="2023" name="Nat. Plants">
        <title>Single-cell RNA sequencing provides a high-resolution roadmap for understanding the multicellular compartmentation of specialized metabolism.</title>
        <authorList>
            <person name="Sun S."/>
            <person name="Shen X."/>
            <person name="Li Y."/>
            <person name="Li Y."/>
            <person name="Wang S."/>
            <person name="Li R."/>
            <person name="Zhang H."/>
            <person name="Shen G."/>
            <person name="Guo B."/>
            <person name="Wei J."/>
            <person name="Xu J."/>
            <person name="St-Pierre B."/>
            <person name="Chen S."/>
            <person name="Sun C."/>
        </authorList>
    </citation>
    <scope>NUCLEOTIDE SEQUENCE [LARGE SCALE GENOMIC DNA]</scope>
</reference>
<proteinExistence type="predicted"/>
<gene>
    <name evidence="1" type="ORF">M9H77_16063</name>
</gene>
<evidence type="ECO:0000313" key="2">
    <source>
        <dbReference type="Proteomes" id="UP001060085"/>
    </source>
</evidence>